<dbReference type="Pfam" id="PF07886">
    <property type="entry name" value="BA14K"/>
    <property type="match status" value="1"/>
</dbReference>
<name>A0ABV2FM81_9HYPH</name>
<dbReference type="RefSeq" id="WP_354185450.1">
    <property type="nucleotide sequence ID" value="NZ_JBEPLT010000002.1"/>
</dbReference>
<feature type="chain" id="PRO_5046593054" description="Lectin-like protein BA14k" evidence="7">
    <location>
        <begin position="28"/>
        <end position="209"/>
    </location>
</feature>
<dbReference type="Proteomes" id="UP001549112">
    <property type="component" value="Unassembled WGS sequence"/>
</dbReference>
<organism evidence="8 9">
    <name type="scientific">Bartonella japonica</name>
    <dbReference type="NCBI Taxonomy" id="357761"/>
    <lineage>
        <taxon>Bacteria</taxon>
        <taxon>Pseudomonadati</taxon>
        <taxon>Pseudomonadota</taxon>
        <taxon>Alphaproteobacteria</taxon>
        <taxon>Hyphomicrobiales</taxon>
        <taxon>Bartonellaceae</taxon>
        <taxon>Bartonella</taxon>
    </lineage>
</organism>
<reference evidence="8 9" key="1">
    <citation type="submission" date="2024-06" db="EMBL/GenBank/DDBJ databases">
        <title>Genomic Encyclopedia of Type Strains, Phase IV (KMG-IV): sequencing the most valuable type-strain genomes for metagenomic binning, comparative biology and taxonomic classification.</title>
        <authorList>
            <person name="Goeker M."/>
        </authorList>
    </citation>
    <scope>NUCLEOTIDE SEQUENCE [LARGE SCALE GENOMIC DNA]</scope>
    <source>
        <strain evidence="8 9">DSM 23650</strain>
    </source>
</reference>
<comment type="similarity">
    <text evidence="2">Belongs to the BA14k family.</text>
</comment>
<feature type="signal peptide" evidence="7">
    <location>
        <begin position="1"/>
        <end position="27"/>
    </location>
</feature>
<evidence type="ECO:0000313" key="9">
    <source>
        <dbReference type="Proteomes" id="UP001549112"/>
    </source>
</evidence>
<evidence type="ECO:0000313" key="8">
    <source>
        <dbReference type="EMBL" id="MET3559691.1"/>
    </source>
</evidence>
<comment type="subcellular location">
    <subcellularLocation>
        <location evidence="1">Membrane</location>
        <topology evidence="1">Single-pass membrane protein</topology>
    </subcellularLocation>
</comment>
<dbReference type="EMBL" id="JBEPLT010000002">
    <property type="protein sequence ID" value="MET3559691.1"/>
    <property type="molecule type" value="Genomic_DNA"/>
</dbReference>
<gene>
    <name evidence="8" type="ORF">ABID39_000368</name>
</gene>
<keyword evidence="4" id="KW-0472">Membrane</keyword>
<accession>A0ABV2FM81</accession>
<keyword evidence="7" id="KW-0732">Signal</keyword>
<keyword evidence="4" id="KW-1003">Cell membrane</keyword>
<evidence type="ECO:0000256" key="4">
    <source>
        <dbReference type="ARBA" id="ARBA00022475"/>
    </source>
</evidence>
<evidence type="ECO:0000256" key="6">
    <source>
        <dbReference type="ARBA" id="ARBA00025321"/>
    </source>
</evidence>
<comment type="caution">
    <text evidence="8">The sequence shown here is derived from an EMBL/GenBank/DDBJ whole genome shotgun (WGS) entry which is preliminary data.</text>
</comment>
<protein>
    <recommendedName>
        <fullName evidence="3">Lectin-like protein BA14k</fullName>
    </recommendedName>
</protein>
<evidence type="ECO:0000256" key="5">
    <source>
        <dbReference type="ARBA" id="ARBA00022734"/>
    </source>
</evidence>
<evidence type="ECO:0000256" key="7">
    <source>
        <dbReference type="SAM" id="SignalP"/>
    </source>
</evidence>
<evidence type="ECO:0000256" key="3">
    <source>
        <dbReference type="ARBA" id="ARBA00020552"/>
    </source>
</evidence>
<proteinExistence type="inferred from homology"/>
<sequence length="209" mass="24301">MKKFTKLAVLSAISIETVLTPLSTAFADTMFISDEITKKIAGMRKKMESQFPSHHSNIRSDSYSTHSILSKHHPYYSDGNHNRGHVHHQRREHHHHHVEHKVHRYVQEHRETRNNSGDTLAAGILGLAAAAILVNVFKKREQPQVVYQQIPKDQVIYEVQSTTTYQQLQKPWTHGWLQYCKKRYRSFNPQTGTFRGYDGLDHFCYAPVK</sequence>
<keyword evidence="9" id="KW-1185">Reference proteome</keyword>
<dbReference type="InterPro" id="IPR012413">
    <property type="entry name" value="BA14K"/>
</dbReference>
<evidence type="ECO:0000256" key="1">
    <source>
        <dbReference type="ARBA" id="ARBA00004167"/>
    </source>
</evidence>
<keyword evidence="5" id="KW-0430">Lectin</keyword>
<evidence type="ECO:0000256" key="2">
    <source>
        <dbReference type="ARBA" id="ARBA00010270"/>
    </source>
</evidence>
<comment type="function">
    <text evidence="6">Has immunoglobulin-binding and hemagglutination properties, and can bind to mannose. Essential for virulence. May be involved in LPS biosynthesis or polysaccharide transport.</text>
</comment>